<dbReference type="RefSeq" id="WP_168742166.1">
    <property type="nucleotide sequence ID" value="NZ_JABAHZ010000009.1"/>
</dbReference>
<accession>A0A847SW00</accession>
<evidence type="ECO:0000313" key="1">
    <source>
        <dbReference type="EMBL" id="NLR82249.1"/>
    </source>
</evidence>
<organism evidence="1 2">
    <name type="scientific">Chitinophaga eiseniae</name>
    <dbReference type="NCBI Taxonomy" id="634771"/>
    <lineage>
        <taxon>Bacteria</taxon>
        <taxon>Pseudomonadati</taxon>
        <taxon>Bacteroidota</taxon>
        <taxon>Chitinophagia</taxon>
        <taxon>Chitinophagales</taxon>
        <taxon>Chitinophagaceae</taxon>
        <taxon>Chitinophaga</taxon>
    </lineage>
</organism>
<gene>
    <name evidence="1" type="ORF">HGH91_26775</name>
</gene>
<sequence>MNTATAEPDSSIELRAYTTRALSKIYGVDERTFKKWLQPFTREIGEKRGYYFTIAQVQIILDKIGLP</sequence>
<dbReference type="AlphaFoldDB" id="A0A847SW00"/>
<dbReference type="EMBL" id="JABAHZ010000009">
    <property type="protein sequence ID" value="NLR82249.1"/>
    <property type="molecule type" value="Genomic_DNA"/>
</dbReference>
<proteinExistence type="predicted"/>
<name>A0A847SW00_9BACT</name>
<dbReference type="Proteomes" id="UP000552864">
    <property type="component" value="Unassembled WGS sequence"/>
</dbReference>
<evidence type="ECO:0000313" key="2">
    <source>
        <dbReference type="Proteomes" id="UP000552864"/>
    </source>
</evidence>
<protein>
    <submittedName>
        <fullName evidence="1">Uncharacterized protein</fullName>
    </submittedName>
</protein>
<keyword evidence="2" id="KW-1185">Reference proteome</keyword>
<reference evidence="1 2" key="1">
    <citation type="submission" date="2020-04" db="EMBL/GenBank/DDBJ databases">
        <authorList>
            <person name="Yin C."/>
        </authorList>
    </citation>
    <scope>NUCLEOTIDE SEQUENCE [LARGE SCALE GENOMIC DNA]</scope>
    <source>
        <strain evidence="1 2">Ak56</strain>
    </source>
</reference>
<comment type="caution">
    <text evidence="1">The sequence shown here is derived from an EMBL/GenBank/DDBJ whole genome shotgun (WGS) entry which is preliminary data.</text>
</comment>